<protein>
    <submittedName>
        <fullName evidence="1">Uncharacterized protein</fullName>
    </submittedName>
</protein>
<gene>
    <name evidence="1" type="ORF">STIAU_4082</name>
</gene>
<evidence type="ECO:0000313" key="2">
    <source>
        <dbReference type="Proteomes" id="UP000032702"/>
    </source>
</evidence>
<dbReference type="EMBL" id="AAMD01000196">
    <property type="protein sequence ID" value="EAU62916.1"/>
    <property type="molecule type" value="Genomic_DNA"/>
</dbReference>
<comment type="caution">
    <text evidence="1">The sequence shown here is derived from an EMBL/GenBank/DDBJ whole genome shotgun (WGS) entry which is preliminary data.</text>
</comment>
<accession>Q08QY9</accession>
<dbReference type="AlphaFoldDB" id="Q08QY9"/>
<sequence>MGGLRGAELVDQPERHHAG</sequence>
<evidence type="ECO:0000313" key="1">
    <source>
        <dbReference type="EMBL" id="EAU62916.1"/>
    </source>
</evidence>
<organism evidence="1 2">
    <name type="scientific">Stigmatella aurantiaca (strain DW4/3-1)</name>
    <dbReference type="NCBI Taxonomy" id="378806"/>
    <lineage>
        <taxon>Bacteria</taxon>
        <taxon>Pseudomonadati</taxon>
        <taxon>Myxococcota</taxon>
        <taxon>Myxococcia</taxon>
        <taxon>Myxococcales</taxon>
        <taxon>Cystobacterineae</taxon>
        <taxon>Archangiaceae</taxon>
        <taxon>Stigmatella</taxon>
    </lineage>
</organism>
<feature type="non-terminal residue" evidence="1">
    <location>
        <position position="19"/>
    </location>
</feature>
<name>Q08QY9_STIAD</name>
<reference evidence="1 2" key="1">
    <citation type="submission" date="2006-04" db="EMBL/GenBank/DDBJ databases">
        <authorList>
            <person name="Nierman W.C."/>
        </authorList>
    </citation>
    <scope>NUCLEOTIDE SEQUENCE [LARGE SCALE GENOMIC DNA]</scope>
    <source>
        <strain evidence="1 2">DW4/3-1</strain>
    </source>
</reference>
<proteinExistence type="predicted"/>
<dbReference type="Proteomes" id="UP000032702">
    <property type="component" value="Unassembled WGS sequence"/>
</dbReference>